<organism evidence="1 2">
    <name type="scientific">Rhodoferax ferrireducens</name>
    <dbReference type="NCBI Taxonomy" id="192843"/>
    <lineage>
        <taxon>Bacteria</taxon>
        <taxon>Pseudomonadati</taxon>
        <taxon>Pseudomonadota</taxon>
        <taxon>Betaproteobacteria</taxon>
        <taxon>Burkholderiales</taxon>
        <taxon>Comamonadaceae</taxon>
        <taxon>Rhodoferax</taxon>
    </lineage>
</organism>
<dbReference type="Proteomes" id="UP001180487">
    <property type="component" value="Unassembled WGS sequence"/>
</dbReference>
<evidence type="ECO:0008006" key="3">
    <source>
        <dbReference type="Google" id="ProtNLM"/>
    </source>
</evidence>
<protein>
    <recommendedName>
        <fullName evidence="3">DUF2917 domain-containing protein</fullName>
    </recommendedName>
</protein>
<dbReference type="Pfam" id="PF11142">
    <property type="entry name" value="DUF2917"/>
    <property type="match status" value="1"/>
</dbReference>
<reference evidence="1 2" key="1">
    <citation type="submission" date="2023-07" db="EMBL/GenBank/DDBJ databases">
        <title>Sorghum-associated microbial communities from plants grown in Nebraska, USA.</title>
        <authorList>
            <person name="Schachtman D."/>
        </authorList>
    </citation>
    <scope>NUCLEOTIDE SEQUENCE [LARGE SCALE GENOMIC DNA]</scope>
    <source>
        <strain evidence="1 2">BE313</strain>
    </source>
</reference>
<evidence type="ECO:0000313" key="2">
    <source>
        <dbReference type="Proteomes" id="UP001180487"/>
    </source>
</evidence>
<gene>
    <name evidence="1" type="ORF">J2X19_000694</name>
</gene>
<dbReference type="InterPro" id="IPR021317">
    <property type="entry name" value="DUF2917"/>
</dbReference>
<sequence length="99" mass="10666">MVRIEHFELRTPDVVALRLPAGAVLRVSTGCLWLTQDGRCEDVWLQAHGSWTAPQAVSVRLSAEPSVDFQIAQAAVVRRAPRMRMARTGLGMAGAVGAA</sequence>
<dbReference type="EMBL" id="JAVDXT010000001">
    <property type="protein sequence ID" value="MDR7376036.1"/>
    <property type="molecule type" value="Genomic_DNA"/>
</dbReference>
<name>A0ABU2C3Y7_9BURK</name>
<evidence type="ECO:0000313" key="1">
    <source>
        <dbReference type="EMBL" id="MDR7376036.1"/>
    </source>
</evidence>
<dbReference type="RefSeq" id="WP_310370688.1">
    <property type="nucleotide sequence ID" value="NZ_JAVDXT010000001.1"/>
</dbReference>
<proteinExistence type="predicted"/>
<keyword evidence="2" id="KW-1185">Reference proteome</keyword>
<comment type="caution">
    <text evidence="1">The sequence shown here is derived from an EMBL/GenBank/DDBJ whole genome shotgun (WGS) entry which is preliminary data.</text>
</comment>
<accession>A0ABU2C3Y7</accession>